<dbReference type="Gene3D" id="3.40.50.1000">
    <property type="entry name" value="HAD superfamily/HAD-like"/>
    <property type="match status" value="2"/>
</dbReference>
<feature type="active site" description="Proton donor" evidence="1">
    <location>
        <position position="56"/>
    </location>
</feature>
<feature type="binding site" evidence="2">
    <location>
        <begin position="87"/>
        <end position="89"/>
    </location>
    <ligand>
        <name>substrate</name>
    </ligand>
</feature>
<dbReference type="InterPro" id="IPR036412">
    <property type="entry name" value="HAD-like_sf"/>
</dbReference>
<dbReference type="AlphaFoldDB" id="A0A034VM71"/>
<dbReference type="InterPro" id="IPR006357">
    <property type="entry name" value="HAD-SF_hydro_IIA"/>
</dbReference>
<feature type="binding site" evidence="3">
    <location>
        <position position="273"/>
    </location>
    <ligand>
        <name>Mg(2+)</name>
        <dbReference type="ChEBI" id="CHEBI:18420"/>
    </ligand>
</feature>
<keyword evidence="3" id="KW-0479">Metal-binding</keyword>
<comment type="cofactor">
    <cofactor evidence="3">
        <name>Mg(2+)</name>
        <dbReference type="ChEBI" id="CHEBI:18420"/>
    </cofactor>
    <text evidence="3">Divalent metal ions. Mg(2+) is the most effective.</text>
</comment>
<dbReference type="GO" id="GO:0005737">
    <property type="term" value="C:cytoplasm"/>
    <property type="evidence" value="ECO:0007669"/>
    <property type="project" value="TreeGrafter"/>
</dbReference>
<dbReference type="NCBIfam" id="TIGR01460">
    <property type="entry name" value="HAD-SF-IIA"/>
    <property type="match status" value="1"/>
</dbReference>
<dbReference type="GO" id="GO:0046872">
    <property type="term" value="F:metal ion binding"/>
    <property type="evidence" value="ECO:0007669"/>
    <property type="project" value="UniProtKB-KW"/>
</dbReference>
<dbReference type="PANTHER" id="PTHR19288">
    <property type="entry name" value="4-NITROPHENYLPHOSPHATASE-RELATED"/>
    <property type="match status" value="1"/>
</dbReference>
<dbReference type="Pfam" id="PF13242">
    <property type="entry name" value="Hydrolase_like"/>
    <property type="match status" value="1"/>
</dbReference>
<dbReference type="PIRSF" id="PIRSF000915">
    <property type="entry name" value="PGP-type_phosphatase"/>
    <property type="match status" value="1"/>
</dbReference>
<accession>A0A034VM71</accession>
<sequence>SSPLPRTEWECLRQTRLLVDRRTIMSARKVSHILKLSAEEQREFVNSFDVVMCDCDGVMWMASSPLPRTGEAVNALKDDGKRVFFVSNNSERPEEEYVNKFTSIGVKDFQANHIMHPAKSMLYYIKKHNIKQPVFSTCSADGNDVLRRGGVDVRTLDVKEGVRLSNLEEITEPEQKMGAVLFDINSNLNYVQMTAATRYLADKDCDFLLGAPDPRFRLGTGVMLPICNDFYLILKRLTGREATIVGKPSVLLGEILKDIYKLDNPKRCLFVGDSLAVDIPFGLNCGFQTLLVLSGCTPIEEMWQANAEDQPHFYADSIADFIELYANISKNT</sequence>
<protein>
    <submittedName>
        <fullName evidence="4">4-nitrophenylphosphatase</fullName>
    </submittedName>
</protein>
<feature type="binding site" evidence="2">
    <location>
        <position position="247"/>
    </location>
    <ligand>
        <name>substrate</name>
    </ligand>
</feature>
<name>A0A034VM71_BACDO</name>
<evidence type="ECO:0000256" key="2">
    <source>
        <dbReference type="PIRSR" id="PIRSR000915-2"/>
    </source>
</evidence>
<dbReference type="PANTHER" id="PTHR19288:SF4">
    <property type="entry name" value="RE04130P-RELATED"/>
    <property type="match status" value="1"/>
</dbReference>
<dbReference type="OrthoDB" id="413953at2759"/>
<evidence type="ECO:0000256" key="3">
    <source>
        <dbReference type="PIRSR" id="PIRSR000915-3"/>
    </source>
</evidence>
<feature type="binding site" evidence="3">
    <location>
        <position position="54"/>
    </location>
    <ligand>
        <name>Mg(2+)</name>
        <dbReference type="ChEBI" id="CHEBI:18420"/>
    </ligand>
</feature>
<feature type="non-terminal residue" evidence="4">
    <location>
        <position position="1"/>
    </location>
</feature>
<gene>
    <name evidence="4" type="primary">PNPP</name>
</gene>
<proteinExistence type="predicted"/>
<reference evidence="4" key="1">
    <citation type="journal article" date="2014" name="BMC Genomics">
        <title>Characterizing the developmental transcriptome of the oriental fruit fly, Bactrocera dorsalis (Diptera: Tephritidae) through comparative genomic analysis with Drosophila melanogaster utilizing modENCODE datasets.</title>
        <authorList>
            <person name="Geib S.M."/>
            <person name="Calla B."/>
            <person name="Hall B."/>
            <person name="Hou S."/>
            <person name="Manoukis N.C."/>
        </authorList>
    </citation>
    <scope>NUCLEOTIDE SEQUENCE</scope>
    <source>
        <strain evidence="4">Punador</strain>
    </source>
</reference>
<feature type="binding site" evidence="3">
    <location>
        <position position="56"/>
    </location>
    <ligand>
        <name>Mg(2+)</name>
        <dbReference type="ChEBI" id="CHEBI:18420"/>
    </ligand>
</feature>
<evidence type="ECO:0000256" key="1">
    <source>
        <dbReference type="PIRSR" id="PIRSR000915-1"/>
    </source>
</evidence>
<keyword evidence="3" id="KW-0460">Magnesium</keyword>
<dbReference type="EMBL" id="GAKP01015378">
    <property type="protein sequence ID" value="JAC43574.1"/>
    <property type="molecule type" value="Transcribed_RNA"/>
</dbReference>
<organism evidence="4">
    <name type="scientific">Bactrocera dorsalis</name>
    <name type="common">Oriental fruit fly</name>
    <name type="synonym">Dacus dorsalis</name>
    <dbReference type="NCBI Taxonomy" id="27457"/>
    <lineage>
        <taxon>Eukaryota</taxon>
        <taxon>Metazoa</taxon>
        <taxon>Ecdysozoa</taxon>
        <taxon>Arthropoda</taxon>
        <taxon>Hexapoda</taxon>
        <taxon>Insecta</taxon>
        <taxon>Pterygota</taxon>
        <taxon>Neoptera</taxon>
        <taxon>Endopterygota</taxon>
        <taxon>Diptera</taxon>
        <taxon>Brachycera</taxon>
        <taxon>Muscomorpha</taxon>
        <taxon>Tephritoidea</taxon>
        <taxon>Tephritidae</taxon>
        <taxon>Bactrocera</taxon>
        <taxon>Bactrocera</taxon>
    </lineage>
</organism>
<dbReference type="SUPFAM" id="SSF56784">
    <property type="entry name" value="HAD-like"/>
    <property type="match status" value="1"/>
</dbReference>
<feature type="active site" description="Nucleophile" evidence="1">
    <location>
        <position position="54"/>
    </location>
</feature>
<dbReference type="GO" id="GO:0016791">
    <property type="term" value="F:phosphatase activity"/>
    <property type="evidence" value="ECO:0007669"/>
    <property type="project" value="TreeGrafter"/>
</dbReference>
<dbReference type="InterPro" id="IPR023214">
    <property type="entry name" value="HAD_sf"/>
</dbReference>
<dbReference type="Pfam" id="PF13344">
    <property type="entry name" value="Hydrolase_6"/>
    <property type="match status" value="1"/>
</dbReference>
<evidence type="ECO:0000313" key="4">
    <source>
        <dbReference type="EMBL" id="JAC43574.1"/>
    </source>
</evidence>